<reference evidence="6" key="1">
    <citation type="submission" date="2022-03" db="EMBL/GenBank/DDBJ databases">
        <authorList>
            <person name="Alioto T."/>
            <person name="Alioto T."/>
            <person name="Gomez Garrido J."/>
        </authorList>
    </citation>
    <scope>NUCLEOTIDE SEQUENCE</scope>
</reference>
<feature type="compositionally biased region" description="Basic and acidic residues" evidence="5">
    <location>
        <begin position="31"/>
        <end position="44"/>
    </location>
</feature>
<name>A0AAD1W028_PELCU</name>
<dbReference type="Gene3D" id="2.130.10.10">
    <property type="entry name" value="YVTN repeat-like/Quinoprotein amine dehydrogenase"/>
    <property type="match status" value="2"/>
</dbReference>
<evidence type="ECO:0000313" key="7">
    <source>
        <dbReference type="Proteomes" id="UP001295444"/>
    </source>
</evidence>
<evidence type="ECO:0000256" key="2">
    <source>
        <dbReference type="ARBA" id="ARBA00022574"/>
    </source>
</evidence>
<dbReference type="SMART" id="SM00320">
    <property type="entry name" value="WD40"/>
    <property type="match status" value="4"/>
</dbReference>
<proteinExistence type="inferred from homology"/>
<keyword evidence="2 4" id="KW-0853">WD repeat</keyword>
<dbReference type="Pfam" id="PF24796">
    <property type="entry name" value="WDR55"/>
    <property type="match status" value="1"/>
</dbReference>
<keyword evidence="3" id="KW-0677">Repeat</keyword>
<gene>
    <name evidence="6" type="ORF">PECUL_23A057610</name>
</gene>
<feature type="compositionally biased region" description="Acidic residues" evidence="5">
    <location>
        <begin position="379"/>
        <end position="393"/>
    </location>
</feature>
<sequence length="393" mass="43701">MAAPMEEAPINKDLDDSHEQEQQTESEELDDTRGPSEPRVRETPEDILFEAAVNTIAFHPNRDIIAAGDLDGDVFVYSYSCLEDGNKELWSSGHHLKSCRDAAFSFDGEQLFTVSKDKSIHILNVEEGKLVKRISKAHDTSPICLLLISLSVFACTQQSSVLSVFRLCYELFFSKLKPQKPFFSLLRVCRNQNLAIHISSSSFADLVNIPCVLTVSEYHDRNCTVYERGRKVACGSSEGTIYLFNWNGFGATSDRFAVKAESIDCMVPITDNILCAGSMDGVIRAINILPNRVIGSVGQHPGEPIEQLAKSADGKFLASCAHDLKVKFWDLSSLNSIIVDDYRKRKKNKQLTALSRKAFGGAEDFFADLQEETGKKEEDNDENESDSDDSDSD</sequence>
<dbReference type="InterPro" id="IPR036322">
    <property type="entry name" value="WD40_repeat_dom_sf"/>
</dbReference>
<dbReference type="EMBL" id="OW240914">
    <property type="protein sequence ID" value="CAH2275860.1"/>
    <property type="molecule type" value="Genomic_DNA"/>
</dbReference>
<dbReference type="PANTHER" id="PTHR44019:SF20">
    <property type="entry name" value="WD REPEAT-CONTAINING PROTEIN 55"/>
    <property type="match status" value="1"/>
</dbReference>
<dbReference type="InterPro" id="IPR015943">
    <property type="entry name" value="WD40/YVTN_repeat-like_dom_sf"/>
</dbReference>
<dbReference type="AlphaFoldDB" id="A0AAD1W028"/>
<protein>
    <submittedName>
        <fullName evidence="6">WD repeat-containing 55 isoform X1</fullName>
    </submittedName>
</protein>
<accession>A0AAD1W028</accession>
<dbReference type="InterPro" id="IPR001680">
    <property type="entry name" value="WD40_rpt"/>
</dbReference>
<dbReference type="InterPro" id="IPR019775">
    <property type="entry name" value="WD40_repeat_CS"/>
</dbReference>
<dbReference type="PANTHER" id="PTHR44019">
    <property type="entry name" value="WD REPEAT-CONTAINING PROTEIN 55"/>
    <property type="match status" value="1"/>
</dbReference>
<feature type="compositionally biased region" description="Basic and acidic residues" evidence="5">
    <location>
        <begin position="9"/>
        <end position="21"/>
    </location>
</feature>
<evidence type="ECO:0000256" key="1">
    <source>
        <dbReference type="ARBA" id="ARBA00007625"/>
    </source>
</evidence>
<dbReference type="PROSITE" id="PS00678">
    <property type="entry name" value="WD_REPEATS_1"/>
    <property type="match status" value="1"/>
</dbReference>
<feature type="region of interest" description="Disordered" evidence="5">
    <location>
        <begin position="369"/>
        <end position="393"/>
    </location>
</feature>
<dbReference type="PROSITE" id="PS50082">
    <property type="entry name" value="WD_REPEATS_2"/>
    <property type="match status" value="1"/>
</dbReference>
<feature type="repeat" description="WD" evidence="4">
    <location>
        <begin position="305"/>
        <end position="339"/>
    </location>
</feature>
<evidence type="ECO:0000256" key="5">
    <source>
        <dbReference type="SAM" id="MobiDB-lite"/>
    </source>
</evidence>
<dbReference type="Proteomes" id="UP001295444">
    <property type="component" value="Chromosome 03"/>
</dbReference>
<keyword evidence="7" id="KW-1185">Reference proteome</keyword>
<feature type="region of interest" description="Disordered" evidence="5">
    <location>
        <begin position="1"/>
        <end position="44"/>
    </location>
</feature>
<dbReference type="SUPFAM" id="SSF50978">
    <property type="entry name" value="WD40 repeat-like"/>
    <property type="match status" value="1"/>
</dbReference>
<evidence type="ECO:0000256" key="3">
    <source>
        <dbReference type="ARBA" id="ARBA00022737"/>
    </source>
</evidence>
<dbReference type="InterPro" id="IPR050505">
    <property type="entry name" value="WDR55/POC1"/>
</dbReference>
<organism evidence="6 7">
    <name type="scientific">Pelobates cultripes</name>
    <name type="common">Western spadefoot toad</name>
    <dbReference type="NCBI Taxonomy" id="61616"/>
    <lineage>
        <taxon>Eukaryota</taxon>
        <taxon>Metazoa</taxon>
        <taxon>Chordata</taxon>
        <taxon>Craniata</taxon>
        <taxon>Vertebrata</taxon>
        <taxon>Euteleostomi</taxon>
        <taxon>Amphibia</taxon>
        <taxon>Batrachia</taxon>
        <taxon>Anura</taxon>
        <taxon>Pelobatoidea</taxon>
        <taxon>Pelobatidae</taxon>
        <taxon>Pelobates</taxon>
    </lineage>
</organism>
<evidence type="ECO:0000313" key="6">
    <source>
        <dbReference type="EMBL" id="CAH2275860.1"/>
    </source>
</evidence>
<evidence type="ECO:0000256" key="4">
    <source>
        <dbReference type="PROSITE-ProRule" id="PRU00221"/>
    </source>
</evidence>
<comment type="similarity">
    <text evidence="1">Belongs to the WD repeat WDR55 family.</text>
</comment>